<dbReference type="PANTHER" id="PTHR42852:SF6">
    <property type="entry name" value="THIOL:DISULFIDE INTERCHANGE PROTEIN DSBE"/>
    <property type="match status" value="1"/>
</dbReference>
<evidence type="ECO:0000256" key="4">
    <source>
        <dbReference type="ARBA" id="ARBA00023284"/>
    </source>
</evidence>
<evidence type="ECO:0000313" key="8">
    <source>
        <dbReference type="Proteomes" id="UP000570474"/>
    </source>
</evidence>
<keyword evidence="4" id="KW-0676">Redox-active center</keyword>
<dbReference type="EMBL" id="JABAIA010000003">
    <property type="protein sequence ID" value="NLR67695.1"/>
    <property type="molecule type" value="Genomic_DNA"/>
</dbReference>
<dbReference type="InterPro" id="IPR013766">
    <property type="entry name" value="Thioredoxin_domain"/>
</dbReference>
<dbReference type="PROSITE" id="PS51352">
    <property type="entry name" value="THIOREDOXIN_2"/>
    <property type="match status" value="1"/>
</dbReference>
<feature type="signal peptide" evidence="5">
    <location>
        <begin position="1"/>
        <end position="19"/>
    </location>
</feature>
<evidence type="ECO:0000313" key="7">
    <source>
        <dbReference type="EMBL" id="NLR67695.1"/>
    </source>
</evidence>
<dbReference type="GO" id="GO:0017004">
    <property type="term" value="P:cytochrome complex assembly"/>
    <property type="evidence" value="ECO:0007669"/>
    <property type="project" value="UniProtKB-KW"/>
</dbReference>
<evidence type="ECO:0000259" key="6">
    <source>
        <dbReference type="PROSITE" id="PS51352"/>
    </source>
</evidence>
<dbReference type="InterPro" id="IPR013740">
    <property type="entry name" value="Redoxin"/>
</dbReference>
<organism evidence="7 8">
    <name type="scientific">Chitinophaga varians</name>
    <dbReference type="NCBI Taxonomy" id="2202339"/>
    <lineage>
        <taxon>Bacteria</taxon>
        <taxon>Pseudomonadati</taxon>
        <taxon>Bacteroidota</taxon>
        <taxon>Chitinophagia</taxon>
        <taxon>Chitinophagales</taxon>
        <taxon>Chitinophagaceae</taxon>
        <taxon>Chitinophaga</taxon>
    </lineage>
</organism>
<feature type="domain" description="Thioredoxin" evidence="6">
    <location>
        <begin position="244"/>
        <end position="382"/>
    </location>
</feature>
<dbReference type="RefSeq" id="WP_168873640.1">
    <property type="nucleotide sequence ID" value="NZ_JABAIA010000003.1"/>
</dbReference>
<dbReference type="Pfam" id="PF14289">
    <property type="entry name" value="DUF4369"/>
    <property type="match status" value="1"/>
</dbReference>
<dbReference type="CDD" id="cd02966">
    <property type="entry name" value="TlpA_like_family"/>
    <property type="match status" value="1"/>
</dbReference>
<evidence type="ECO:0000256" key="1">
    <source>
        <dbReference type="ARBA" id="ARBA00004196"/>
    </source>
</evidence>
<keyword evidence="8" id="KW-1185">Reference proteome</keyword>
<keyword evidence="3" id="KW-1015">Disulfide bond</keyword>
<dbReference type="GO" id="GO:0030313">
    <property type="term" value="C:cell envelope"/>
    <property type="evidence" value="ECO:0007669"/>
    <property type="project" value="UniProtKB-SubCell"/>
</dbReference>
<dbReference type="InterPro" id="IPR017937">
    <property type="entry name" value="Thioredoxin_CS"/>
</dbReference>
<dbReference type="GO" id="GO:0016491">
    <property type="term" value="F:oxidoreductase activity"/>
    <property type="evidence" value="ECO:0007669"/>
    <property type="project" value="InterPro"/>
</dbReference>
<proteinExistence type="predicted"/>
<keyword evidence="2" id="KW-0201">Cytochrome c-type biogenesis</keyword>
<dbReference type="InterPro" id="IPR036249">
    <property type="entry name" value="Thioredoxin-like_sf"/>
</dbReference>
<evidence type="ECO:0000256" key="2">
    <source>
        <dbReference type="ARBA" id="ARBA00022748"/>
    </source>
</evidence>
<dbReference type="Gene3D" id="3.40.30.10">
    <property type="entry name" value="Glutaredoxin"/>
    <property type="match status" value="1"/>
</dbReference>
<dbReference type="PROSITE" id="PS00194">
    <property type="entry name" value="THIOREDOXIN_1"/>
    <property type="match status" value="1"/>
</dbReference>
<dbReference type="PANTHER" id="PTHR42852">
    <property type="entry name" value="THIOL:DISULFIDE INTERCHANGE PROTEIN DSBE"/>
    <property type="match status" value="1"/>
</dbReference>
<evidence type="ECO:0000256" key="5">
    <source>
        <dbReference type="SAM" id="SignalP"/>
    </source>
</evidence>
<dbReference type="InterPro" id="IPR025380">
    <property type="entry name" value="DUF4369"/>
</dbReference>
<comment type="subcellular location">
    <subcellularLocation>
        <location evidence="1">Cell envelope</location>
    </subcellularLocation>
</comment>
<reference evidence="7 8" key="1">
    <citation type="submission" date="2020-04" db="EMBL/GenBank/DDBJ databases">
        <authorList>
            <person name="Yin C."/>
        </authorList>
    </citation>
    <scope>NUCLEOTIDE SEQUENCE [LARGE SCALE GENOMIC DNA]</scope>
    <source>
        <strain evidence="7 8">Ae27</strain>
    </source>
</reference>
<dbReference type="Proteomes" id="UP000570474">
    <property type="component" value="Unassembled WGS sequence"/>
</dbReference>
<gene>
    <name evidence="7" type="ORF">HGH92_25550</name>
</gene>
<keyword evidence="5" id="KW-0732">Signal</keyword>
<protein>
    <submittedName>
        <fullName evidence="7">AhpC/TSA family protein</fullName>
    </submittedName>
</protein>
<feature type="chain" id="PRO_5033055619" evidence="5">
    <location>
        <begin position="20"/>
        <end position="382"/>
    </location>
</feature>
<sequence>MKKILFSLLLSAGAYGAYAQEVVITAKLDKAPNDTLVQLFEPYTGEFDTVRIVNHSFTIKRPMPKGGSIYVLAIGKQGEKGATLLYLESGKIHISGKGPYFENARYSGDVWVKEWQEMMALMDPEKGDGKKQNELMESINKAMKVGDEDAAEKYGKEYKEVTERLQNAYRNWIKQHPNSGVSAYAATVFFNGQKEFDEIFAGLGEHAIASRIMQRRLHPGKVDPSPMTLKFGEPGEAQGTLGKVKVGDMAPTFSVPDANGKMVSLADFKGKYVFLDFWASWCGPCKPQIPYLKAANDKYKDKNFSMIAVSLDSKKEAWINAVEKHGINWTNVCSMKGWADETIASYGASYIPFNVLIGPDGKVLAMGLYGEDVEKKLAEIIK</sequence>
<comment type="caution">
    <text evidence="7">The sequence shown here is derived from an EMBL/GenBank/DDBJ whole genome shotgun (WGS) entry which is preliminary data.</text>
</comment>
<dbReference type="InterPro" id="IPR050553">
    <property type="entry name" value="Thioredoxin_ResA/DsbE_sf"/>
</dbReference>
<accession>A0A847S2N9</accession>
<dbReference type="Pfam" id="PF08534">
    <property type="entry name" value="Redoxin"/>
    <property type="match status" value="1"/>
</dbReference>
<dbReference type="AlphaFoldDB" id="A0A847S2N9"/>
<evidence type="ECO:0000256" key="3">
    <source>
        <dbReference type="ARBA" id="ARBA00023157"/>
    </source>
</evidence>
<name>A0A847S2N9_9BACT</name>
<dbReference type="SUPFAM" id="SSF52833">
    <property type="entry name" value="Thioredoxin-like"/>
    <property type="match status" value="1"/>
</dbReference>